<protein>
    <submittedName>
        <fullName evidence="10">Quinate permease</fullName>
    </submittedName>
</protein>
<feature type="transmembrane region" description="Helical" evidence="8">
    <location>
        <begin position="448"/>
        <end position="467"/>
    </location>
</feature>
<dbReference type="GeneID" id="41981614"/>
<feature type="transmembrane region" description="Helical" evidence="8">
    <location>
        <begin position="162"/>
        <end position="187"/>
    </location>
</feature>
<dbReference type="GO" id="GO:0016020">
    <property type="term" value="C:membrane"/>
    <property type="evidence" value="ECO:0007669"/>
    <property type="project" value="UniProtKB-SubCell"/>
</dbReference>
<feature type="transmembrane region" description="Helical" evidence="8">
    <location>
        <begin position="106"/>
        <end position="123"/>
    </location>
</feature>
<keyword evidence="3" id="KW-0813">Transport</keyword>
<dbReference type="PROSITE" id="PS50850">
    <property type="entry name" value="MFS"/>
    <property type="match status" value="1"/>
</dbReference>
<feature type="transmembrane region" description="Helical" evidence="8">
    <location>
        <begin position="283"/>
        <end position="304"/>
    </location>
</feature>
<keyword evidence="11" id="KW-1185">Reference proteome</keyword>
<evidence type="ECO:0000256" key="3">
    <source>
        <dbReference type="ARBA" id="ARBA00022448"/>
    </source>
</evidence>
<keyword evidence="6 8" id="KW-0472">Membrane</keyword>
<comment type="similarity">
    <text evidence="2">Belongs to the major facilitator superfamily. Sugar transporter (TC 2.A.1.1) family.</text>
</comment>
<evidence type="ECO:0000256" key="2">
    <source>
        <dbReference type="ARBA" id="ARBA00010992"/>
    </source>
</evidence>
<feature type="transmembrane region" description="Helical" evidence="8">
    <location>
        <begin position="26"/>
        <end position="53"/>
    </location>
</feature>
<dbReference type="InterPro" id="IPR005828">
    <property type="entry name" value="MFS_sugar_transport-like"/>
</dbReference>
<dbReference type="InterPro" id="IPR036259">
    <property type="entry name" value="MFS_trans_sf"/>
</dbReference>
<dbReference type="OrthoDB" id="6612291at2759"/>
<keyword evidence="4 8" id="KW-0812">Transmembrane</keyword>
<dbReference type="PANTHER" id="PTHR48022">
    <property type="entry name" value="PLASTIDIC GLUCOSE TRANSPORTER 4"/>
    <property type="match status" value="1"/>
</dbReference>
<evidence type="ECO:0000256" key="5">
    <source>
        <dbReference type="ARBA" id="ARBA00022989"/>
    </source>
</evidence>
<evidence type="ECO:0000256" key="4">
    <source>
        <dbReference type="ARBA" id="ARBA00022692"/>
    </source>
</evidence>
<sequence length="556" mass="61711">MADLTTVQTTQTNPSVRFTRQQHINLYSLLVIGFITLSSAAYGYAGSVIATTLTQPSFTKHMKLDEIPNAEALIGAMNALYYAGGVFGSFFAGWSSNKYGRKFSAALGNFLVLLSGALLTASVNPGMFIAFRFLSGFGSFIILASVPLWVAELAPPSIRGILTDVHAVGMMVGYTIACYVGLGFYFVSGTNQWRGPIALQMAFPTVILCGLYWMPESPRFLLSKGRTDQAWKIIHRMHSNVNDPTDEFAKREFYQMRKQIELDVTFETSYLGIFKQPSLRKRALMTIFLEFCLMSSGVLVILNYGSIIWKNLGFNTVQILNFQGGFQLTGFVFNIVAMLFVDKIKRPTLIATGFIACAACMSIEAALQRYYIGTVDRGGLIACAFFIFLFQATFSMFLDGPTYFYIAEIWPSHVRSQGFALAMATLSVTNLMWLQAAPHAFTAIAWKFYLFFICIPVLGAVVVFFTFKDTLHKPLEEIAAMFGDEDTVVVYQRELQLASIPLDLLDEAITEKVENGGEIEEVEDVPKSEQSKTDAAPKTEASKSWAELSHNQLYAG</sequence>
<organism evidence="10 11">
    <name type="scientific">Lachnellula hyalina</name>
    <dbReference type="NCBI Taxonomy" id="1316788"/>
    <lineage>
        <taxon>Eukaryota</taxon>
        <taxon>Fungi</taxon>
        <taxon>Dikarya</taxon>
        <taxon>Ascomycota</taxon>
        <taxon>Pezizomycotina</taxon>
        <taxon>Leotiomycetes</taxon>
        <taxon>Helotiales</taxon>
        <taxon>Lachnaceae</taxon>
        <taxon>Lachnellula</taxon>
    </lineage>
</organism>
<comment type="subcellular location">
    <subcellularLocation>
        <location evidence="1">Membrane</location>
        <topology evidence="1">Multi-pass membrane protein</topology>
    </subcellularLocation>
</comment>
<feature type="transmembrane region" description="Helical" evidence="8">
    <location>
        <begin position="419"/>
        <end position="436"/>
    </location>
</feature>
<evidence type="ECO:0000256" key="1">
    <source>
        <dbReference type="ARBA" id="ARBA00004141"/>
    </source>
</evidence>
<name>A0A8H8R6N8_9HELO</name>
<dbReference type="InterPro" id="IPR050360">
    <property type="entry name" value="MFS_Sugar_Transporters"/>
</dbReference>
<evidence type="ECO:0000259" key="9">
    <source>
        <dbReference type="PROSITE" id="PS50850"/>
    </source>
</evidence>
<evidence type="ECO:0000256" key="8">
    <source>
        <dbReference type="SAM" id="Phobius"/>
    </source>
</evidence>
<evidence type="ECO:0000256" key="7">
    <source>
        <dbReference type="SAM" id="MobiDB-lite"/>
    </source>
</evidence>
<reference evidence="10 11" key="1">
    <citation type="submission" date="2018-05" db="EMBL/GenBank/DDBJ databases">
        <title>Genome sequencing and assembly of the regulated plant pathogen Lachnellula willkommii and related sister species for the development of diagnostic species identification markers.</title>
        <authorList>
            <person name="Giroux E."/>
            <person name="Bilodeau G."/>
        </authorList>
    </citation>
    <scope>NUCLEOTIDE SEQUENCE [LARGE SCALE GENOMIC DNA]</scope>
    <source>
        <strain evidence="10 11">CBS 185.66</strain>
    </source>
</reference>
<dbReference type="Gene3D" id="1.20.1250.20">
    <property type="entry name" value="MFS general substrate transporter like domains"/>
    <property type="match status" value="1"/>
</dbReference>
<dbReference type="RefSeq" id="XP_031008136.1">
    <property type="nucleotide sequence ID" value="XM_031146399.1"/>
</dbReference>
<keyword evidence="5 8" id="KW-1133">Transmembrane helix</keyword>
<comment type="caution">
    <text evidence="10">The sequence shown here is derived from an EMBL/GenBank/DDBJ whole genome shotgun (WGS) entry which is preliminary data.</text>
</comment>
<feature type="transmembrane region" description="Helical" evidence="8">
    <location>
        <begin position="379"/>
        <end position="398"/>
    </location>
</feature>
<evidence type="ECO:0000313" key="11">
    <source>
        <dbReference type="Proteomes" id="UP000431533"/>
    </source>
</evidence>
<dbReference type="GO" id="GO:0005351">
    <property type="term" value="F:carbohydrate:proton symporter activity"/>
    <property type="evidence" value="ECO:0007669"/>
    <property type="project" value="TreeGrafter"/>
</dbReference>
<dbReference type="Proteomes" id="UP000431533">
    <property type="component" value="Unassembled WGS sequence"/>
</dbReference>
<proteinExistence type="inferred from homology"/>
<dbReference type="Pfam" id="PF00083">
    <property type="entry name" value="Sugar_tr"/>
    <property type="match status" value="1"/>
</dbReference>
<feature type="transmembrane region" description="Helical" evidence="8">
    <location>
        <begin position="129"/>
        <end position="150"/>
    </location>
</feature>
<evidence type="ECO:0000256" key="6">
    <source>
        <dbReference type="ARBA" id="ARBA00023136"/>
    </source>
</evidence>
<evidence type="ECO:0000313" key="10">
    <source>
        <dbReference type="EMBL" id="TVY29349.1"/>
    </source>
</evidence>
<dbReference type="InterPro" id="IPR020846">
    <property type="entry name" value="MFS_dom"/>
</dbReference>
<gene>
    <name evidence="10" type="primary">qa-y_0</name>
    <name evidence="10" type="ORF">LHYA1_G001416</name>
</gene>
<feature type="transmembrane region" description="Helical" evidence="8">
    <location>
        <begin position="193"/>
        <end position="214"/>
    </location>
</feature>
<dbReference type="PANTHER" id="PTHR48022:SF11">
    <property type="entry name" value="MONOSACCHARIDE TRANSPORTER (HXT8), PUTATIVE (AFU_ORTHOLOGUE AFUA_2G08120)-RELATED"/>
    <property type="match status" value="1"/>
</dbReference>
<dbReference type="FunFam" id="1.20.1250.20:FF:000134">
    <property type="entry name" value="MFS sugar transporter protein"/>
    <property type="match status" value="1"/>
</dbReference>
<feature type="transmembrane region" description="Helical" evidence="8">
    <location>
        <begin position="73"/>
        <end position="94"/>
    </location>
</feature>
<dbReference type="AlphaFoldDB" id="A0A8H8R6N8"/>
<feature type="transmembrane region" description="Helical" evidence="8">
    <location>
        <begin position="324"/>
        <end position="341"/>
    </location>
</feature>
<accession>A0A8H8R6N8</accession>
<dbReference type="EMBL" id="QGMH01000019">
    <property type="protein sequence ID" value="TVY29349.1"/>
    <property type="molecule type" value="Genomic_DNA"/>
</dbReference>
<feature type="compositionally biased region" description="Basic and acidic residues" evidence="7">
    <location>
        <begin position="524"/>
        <end position="541"/>
    </location>
</feature>
<feature type="domain" description="Major facilitator superfamily (MFS) profile" evidence="9">
    <location>
        <begin position="31"/>
        <end position="471"/>
    </location>
</feature>
<feature type="region of interest" description="Disordered" evidence="7">
    <location>
        <begin position="516"/>
        <end position="556"/>
    </location>
</feature>
<dbReference type="SUPFAM" id="SSF103473">
    <property type="entry name" value="MFS general substrate transporter"/>
    <property type="match status" value="1"/>
</dbReference>